<gene>
    <name evidence="1" type="ORF">VN24_23385</name>
</gene>
<organism evidence="1 2">
    <name type="scientific">Paenibacillus beijingensis</name>
    <dbReference type="NCBI Taxonomy" id="1126833"/>
    <lineage>
        <taxon>Bacteria</taxon>
        <taxon>Bacillati</taxon>
        <taxon>Bacillota</taxon>
        <taxon>Bacilli</taxon>
        <taxon>Bacillales</taxon>
        <taxon>Paenibacillaceae</taxon>
        <taxon>Paenibacillus</taxon>
    </lineage>
</organism>
<proteinExistence type="predicted"/>
<reference evidence="1 2" key="1">
    <citation type="journal article" date="2015" name="J. Biotechnol.">
        <title>Complete genome sequence of Paenibacillus beijingensis 7188(T) (=DSM 24997(T)), a novel rhizobacterium from jujube garden soil.</title>
        <authorList>
            <person name="Kwak Y."/>
            <person name="Shin J.H."/>
        </authorList>
    </citation>
    <scope>NUCLEOTIDE SEQUENCE [LARGE SCALE GENOMIC DNA]</scope>
    <source>
        <strain evidence="1 2">DSM 24997</strain>
    </source>
</reference>
<dbReference type="KEGG" id="pbj:VN24_23385"/>
<accession>A0A0D5NNW3</accession>
<evidence type="ECO:0000313" key="2">
    <source>
        <dbReference type="Proteomes" id="UP000032633"/>
    </source>
</evidence>
<keyword evidence="2" id="KW-1185">Reference proteome</keyword>
<name>A0A0D5NNW3_9BACL</name>
<dbReference type="EMBL" id="CP011058">
    <property type="protein sequence ID" value="AJY76961.1"/>
    <property type="molecule type" value="Genomic_DNA"/>
</dbReference>
<dbReference type="RefSeq" id="WP_045672386.1">
    <property type="nucleotide sequence ID" value="NZ_CP011058.1"/>
</dbReference>
<evidence type="ECO:0000313" key="1">
    <source>
        <dbReference type="EMBL" id="AJY76961.1"/>
    </source>
</evidence>
<protein>
    <submittedName>
        <fullName evidence="1">Uncharacterized protein</fullName>
    </submittedName>
</protein>
<sequence length="78" mass="8912">MNRWDIGKHAFLKYYETILEVDQAVSGLDILAQYLHVLLHCNADFCIACDVHELILGRYVVSWSKELMEGGFGHLNTS</sequence>
<dbReference type="HOGENOM" id="CLU_2618660_0_0_9"/>
<dbReference type="AlphaFoldDB" id="A0A0D5NNW3"/>
<reference evidence="2" key="2">
    <citation type="submission" date="2015-03" db="EMBL/GenBank/DDBJ databases">
        <title>Genome sequence of Paenibacillus beijingensis strain DSM 24997T.</title>
        <authorList>
            <person name="Kwak Y."/>
            <person name="Shin J.-H."/>
        </authorList>
    </citation>
    <scope>NUCLEOTIDE SEQUENCE [LARGE SCALE GENOMIC DNA]</scope>
    <source>
        <strain evidence="2">DSM 24997</strain>
    </source>
</reference>
<dbReference type="PATRIC" id="fig|1126833.4.peg.5145"/>
<dbReference type="Proteomes" id="UP000032633">
    <property type="component" value="Chromosome"/>
</dbReference>